<evidence type="ECO:0000256" key="2">
    <source>
        <dbReference type="RuleBase" id="RU366045"/>
    </source>
</evidence>
<dbReference type="InterPro" id="IPR032465">
    <property type="entry name" value="ACMSD"/>
</dbReference>
<sequence>MHDTEMDNSLPTYTHVYLHRYASLLRTRTSVPLIRSGTTRQRMTEERTPIGPQYWDREEKLKFMDRHGIDVTVNTSLDFLPAPQAHSLTSERNNDLEEYCASSLDVIAGGSIKHLYGFGLLPLISTSALLKIVQQISELPHLRGLWGIGKRLDDKALNPAGLAIFLDNGHLLLLALGFVFETTIAATHVILSGVFDRFPTLCILLAHTGGALPALPLHLASCINHGPAPARYLTQSLKVDHALSV</sequence>
<gene>
    <name evidence="3" type="ORF">BDQ12DRAFT_700878</name>
</gene>
<dbReference type="SUPFAM" id="SSF51556">
    <property type="entry name" value="Metallo-dependent hydrolases"/>
    <property type="match status" value="1"/>
</dbReference>
<dbReference type="Gene3D" id="3.20.20.140">
    <property type="entry name" value="Metal-dependent hydrolases"/>
    <property type="match status" value="1"/>
</dbReference>
<dbReference type="InterPro" id="IPR032466">
    <property type="entry name" value="Metal_Hydrolase"/>
</dbReference>
<evidence type="ECO:0000313" key="4">
    <source>
        <dbReference type="Proteomes" id="UP000308652"/>
    </source>
</evidence>
<dbReference type="GO" id="GO:0005829">
    <property type="term" value="C:cytosol"/>
    <property type="evidence" value="ECO:0007669"/>
    <property type="project" value="TreeGrafter"/>
</dbReference>
<dbReference type="EMBL" id="ML213653">
    <property type="protein sequence ID" value="TFK33180.1"/>
    <property type="molecule type" value="Genomic_DNA"/>
</dbReference>
<keyword evidence="4" id="KW-1185">Reference proteome</keyword>
<comment type="similarity">
    <text evidence="2">Belongs to the metallo-dependent hydrolases superfamily.</text>
</comment>
<evidence type="ECO:0000256" key="1">
    <source>
        <dbReference type="ARBA" id="ARBA00023239"/>
    </source>
</evidence>
<dbReference type="STRING" id="68775.A0A5C3LJW2"/>
<organism evidence="3 4">
    <name type="scientific">Crucibulum laeve</name>
    <dbReference type="NCBI Taxonomy" id="68775"/>
    <lineage>
        <taxon>Eukaryota</taxon>
        <taxon>Fungi</taxon>
        <taxon>Dikarya</taxon>
        <taxon>Basidiomycota</taxon>
        <taxon>Agaricomycotina</taxon>
        <taxon>Agaricomycetes</taxon>
        <taxon>Agaricomycetidae</taxon>
        <taxon>Agaricales</taxon>
        <taxon>Agaricineae</taxon>
        <taxon>Nidulariaceae</taxon>
        <taxon>Crucibulum</taxon>
    </lineage>
</organism>
<protein>
    <submittedName>
        <fullName evidence="3">Uncharacterized protein</fullName>
    </submittedName>
</protein>
<reference evidence="3 4" key="1">
    <citation type="journal article" date="2019" name="Nat. Ecol. Evol.">
        <title>Megaphylogeny resolves global patterns of mushroom evolution.</title>
        <authorList>
            <person name="Varga T."/>
            <person name="Krizsan K."/>
            <person name="Foldi C."/>
            <person name="Dima B."/>
            <person name="Sanchez-Garcia M."/>
            <person name="Sanchez-Ramirez S."/>
            <person name="Szollosi G.J."/>
            <person name="Szarkandi J.G."/>
            <person name="Papp V."/>
            <person name="Albert L."/>
            <person name="Andreopoulos W."/>
            <person name="Angelini C."/>
            <person name="Antonin V."/>
            <person name="Barry K.W."/>
            <person name="Bougher N.L."/>
            <person name="Buchanan P."/>
            <person name="Buyck B."/>
            <person name="Bense V."/>
            <person name="Catcheside P."/>
            <person name="Chovatia M."/>
            <person name="Cooper J."/>
            <person name="Damon W."/>
            <person name="Desjardin D."/>
            <person name="Finy P."/>
            <person name="Geml J."/>
            <person name="Haridas S."/>
            <person name="Hughes K."/>
            <person name="Justo A."/>
            <person name="Karasinski D."/>
            <person name="Kautmanova I."/>
            <person name="Kiss B."/>
            <person name="Kocsube S."/>
            <person name="Kotiranta H."/>
            <person name="LaButti K.M."/>
            <person name="Lechner B.E."/>
            <person name="Liimatainen K."/>
            <person name="Lipzen A."/>
            <person name="Lukacs Z."/>
            <person name="Mihaltcheva S."/>
            <person name="Morgado L.N."/>
            <person name="Niskanen T."/>
            <person name="Noordeloos M.E."/>
            <person name="Ohm R.A."/>
            <person name="Ortiz-Santana B."/>
            <person name="Ovrebo C."/>
            <person name="Racz N."/>
            <person name="Riley R."/>
            <person name="Savchenko A."/>
            <person name="Shiryaev A."/>
            <person name="Soop K."/>
            <person name="Spirin V."/>
            <person name="Szebenyi C."/>
            <person name="Tomsovsky M."/>
            <person name="Tulloss R.E."/>
            <person name="Uehling J."/>
            <person name="Grigoriev I.V."/>
            <person name="Vagvolgyi C."/>
            <person name="Papp T."/>
            <person name="Martin F.M."/>
            <person name="Miettinen O."/>
            <person name="Hibbett D.S."/>
            <person name="Nagy L.G."/>
        </authorList>
    </citation>
    <scope>NUCLEOTIDE SEQUENCE [LARGE SCALE GENOMIC DNA]</scope>
    <source>
        <strain evidence="3 4">CBS 166.37</strain>
    </source>
</reference>
<keyword evidence="1 2" id="KW-0456">Lyase</keyword>
<proteinExistence type="inferred from homology"/>
<dbReference type="GO" id="GO:0019748">
    <property type="term" value="P:secondary metabolic process"/>
    <property type="evidence" value="ECO:0007669"/>
    <property type="project" value="TreeGrafter"/>
</dbReference>
<dbReference type="PANTHER" id="PTHR21240:SF28">
    <property type="entry name" value="ISO-OROTATE DECARBOXYLASE (EUROFUNG)"/>
    <property type="match status" value="1"/>
</dbReference>
<dbReference type="OrthoDB" id="191270at2759"/>
<keyword evidence="2" id="KW-0210">Decarboxylase</keyword>
<evidence type="ECO:0000313" key="3">
    <source>
        <dbReference type="EMBL" id="TFK33180.1"/>
    </source>
</evidence>
<dbReference type="Proteomes" id="UP000308652">
    <property type="component" value="Unassembled WGS sequence"/>
</dbReference>
<dbReference type="AlphaFoldDB" id="A0A5C3LJW2"/>
<dbReference type="GO" id="GO:0016831">
    <property type="term" value="F:carboxy-lyase activity"/>
    <property type="evidence" value="ECO:0007669"/>
    <property type="project" value="UniProtKB-KW"/>
</dbReference>
<dbReference type="PANTHER" id="PTHR21240">
    <property type="entry name" value="2-AMINO-3-CARBOXYLMUCONATE-6-SEMIALDEHYDE DECARBOXYLASE"/>
    <property type="match status" value="1"/>
</dbReference>
<accession>A0A5C3LJW2</accession>
<name>A0A5C3LJW2_9AGAR</name>